<sequence>MPIVILKVLVLCIIKLIAGETMDYRGYKVYFQTFAILICFIYLAVRIIKAIKARKINWFFEVTRLCFLIYLLTLIDVTLFPILIFFGSKPSIFPISYEKRFLPVYVNLNPFYFRFDHASFRTIFRNIFGNAFLMFPYTILLAFNFKKMRKWYTAIGTALLTSISIELLQLVWQITMLDFARTTDITDVYLNVAGAAIGFLLYHFLLRKVPIFKPFIINAEEKRKQLDLAQSS</sequence>
<dbReference type="EMBL" id="LM995447">
    <property type="protein sequence ID" value="CDZ23252.1"/>
    <property type="molecule type" value="Genomic_DNA"/>
</dbReference>
<protein>
    <submittedName>
        <fullName evidence="3">Putative membrane protein</fullName>
    </submittedName>
</protein>
<feature type="transmembrane region" description="Helical" evidence="1">
    <location>
        <begin position="188"/>
        <end position="206"/>
    </location>
</feature>
<feature type="transmembrane region" description="Helical" evidence="1">
    <location>
        <begin position="65"/>
        <end position="86"/>
    </location>
</feature>
<keyword evidence="1" id="KW-1133">Transmembrane helix</keyword>
<evidence type="ECO:0000259" key="2">
    <source>
        <dbReference type="Pfam" id="PF04892"/>
    </source>
</evidence>
<dbReference type="AlphaFoldDB" id="A0A078KL67"/>
<reference evidence="4" key="1">
    <citation type="submission" date="2014-07" db="EMBL/GenBank/DDBJ databases">
        <authorList>
            <person name="Wibberg D."/>
        </authorList>
    </citation>
    <scope>NUCLEOTIDE SEQUENCE [LARGE SCALE GENOMIC DNA]</scope>
    <source>
        <strain evidence="4">DG5</strain>
    </source>
</reference>
<name>A0A078KL67_9FIRM</name>
<feature type="transmembrane region" description="Helical" evidence="1">
    <location>
        <begin position="29"/>
        <end position="45"/>
    </location>
</feature>
<organism evidence="3 4">
    <name type="scientific">[Clostridium] cellulosi</name>
    <dbReference type="NCBI Taxonomy" id="29343"/>
    <lineage>
        <taxon>Bacteria</taxon>
        <taxon>Bacillati</taxon>
        <taxon>Bacillota</taxon>
        <taxon>Clostridia</taxon>
        <taxon>Eubacteriales</taxon>
        <taxon>Oscillospiraceae</taxon>
        <taxon>Oscillospiraceae incertae sedis</taxon>
    </lineage>
</organism>
<feature type="transmembrane region" description="Helical" evidence="1">
    <location>
        <begin position="155"/>
        <end position="176"/>
    </location>
</feature>
<dbReference type="PANTHER" id="PTHR36834">
    <property type="entry name" value="MEMBRANE PROTEIN-RELATED"/>
    <property type="match status" value="1"/>
</dbReference>
<gene>
    <name evidence="3" type="ORF">CCDG5_0108</name>
</gene>
<dbReference type="InterPro" id="IPR006976">
    <property type="entry name" value="VanZ-like"/>
</dbReference>
<dbReference type="PANTHER" id="PTHR36834:SF1">
    <property type="entry name" value="INTEGRAL MEMBRANE PROTEIN"/>
    <property type="match status" value="1"/>
</dbReference>
<dbReference type="InterPro" id="IPR053150">
    <property type="entry name" value="Teicoplanin_resist-assoc"/>
</dbReference>
<feature type="transmembrane region" description="Helical" evidence="1">
    <location>
        <begin position="123"/>
        <end position="143"/>
    </location>
</feature>
<keyword evidence="1" id="KW-0812">Transmembrane</keyword>
<keyword evidence="1" id="KW-0472">Membrane</keyword>
<evidence type="ECO:0000313" key="4">
    <source>
        <dbReference type="Proteomes" id="UP000032431"/>
    </source>
</evidence>
<dbReference type="KEGG" id="ccel:CCDG5_0108"/>
<dbReference type="STRING" id="29343.CCDG5_0108"/>
<evidence type="ECO:0000256" key="1">
    <source>
        <dbReference type="SAM" id="Phobius"/>
    </source>
</evidence>
<dbReference type="PATRIC" id="fig|29343.3.peg.109"/>
<keyword evidence="4" id="KW-1185">Reference proteome</keyword>
<evidence type="ECO:0000313" key="3">
    <source>
        <dbReference type="EMBL" id="CDZ23252.1"/>
    </source>
</evidence>
<dbReference type="Pfam" id="PF04892">
    <property type="entry name" value="VanZ"/>
    <property type="match status" value="1"/>
</dbReference>
<feature type="domain" description="VanZ-like" evidence="2">
    <location>
        <begin position="67"/>
        <end position="205"/>
    </location>
</feature>
<dbReference type="OrthoDB" id="9805025at2"/>
<dbReference type="Proteomes" id="UP000032431">
    <property type="component" value="Chromosome I"/>
</dbReference>
<accession>A0A078KL67</accession>
<dbReference type="HOGENOM" id="CLU_1193139_0_0_9"/>
<proteinExistence type="predicted"/>